<dbReference type="OrthoDB" id="9769447at2"/>
<dbReference type="PANTHER" id="PTHR11091">
    <property type="entry name" value="OXIDOREDUCTASE-RELATED"/>
    <property type="match status" value="1"/>
</dbReference>
<dbReference type="PANTHER" id="PTHR11091:SF0">
    <property type="entry name" value="MALATE DEHYDROGENASE"/>
    <property type="match status" value="1"/>
</dbReference>
<reference evidence="4" key="1">
    <citation type="submission" date="2018-03" db="EMBL/GenBank/DDBJ databases">
        <authorList>
            <person name="Blom J."/>
        </authorList>
    </citation>
    <scope>NUCLEOTIDE SEQUENCE [LARGE SCALE GENOMIC DNA]</scope>
    <source>
        <strain evidence="4">KPC-SM-21</strain>
    </source>
</reference>
<evidence type="ECO:0000256" key="1">
    <source>
        <dbReference type="ARBA" id="ARBA00006056"/>
    </source>
</evidence>
<evidence type="ECO:0000313" key="4">
    <source>
        <dbReference type="Proteomes" id="UP000245974"/>
    </source>
</evidence>
<dbReference type="Pfam" id="PF02615">
    <property type="entry name" value="Ldh_2"/>
    <property type="match status" value="1"/>
</dbReference>
<dbReference type="SUPFAM" id="SSF89733">
    <property type="entry name" value="L-sulfolactate dehydrogenase-like"/>
    <property type="match status" value="1"/>
</dbReference>
<dbReference type="InterPro" id="IPR043143">
    <property type="entry name" value="Mal/L-sulf/L-lact_DH-like_NADP"/>
</dbReference>
<dbReference type="GO" id="GO:0016491">
    <property type="term" value="F:oxidoreductase activity"/>
    <property type="evidence" value="ECO:0007669"/>
    <property type="project" value="UniProtKB-KW"/>
</dbReference>
<dbReference type="AlphaFoldDB" id="A0A2U3N3F1"/>
<keyword evidence="2 3" id="KW-0560">Oxidoreductase</keyword>
<dbReference type="InterPro" id="IPR043144">
    <property type="entry name" value="Mal/L-sulf/L-lact_DH-like_ah"/>
</dbReference>
<evidence type="ECO:0000313" key="3">
    <source>
        <dbReference type="EMBL" id="SPL72144.1"/>
    </source>
</evidence>
<dbReference type="RefSeq" id="WP_121975546.1">
    <property type="nucleotide sequence ID" value="NZ_OOGT01000223.1"/>
</dbReference>
<accession>A0A2U3N3F1</accession>
<gene>
    <name evidence="3" type="primary">comC</name>
    <name evidence="3" type="ORF">KPC_3322</name>
</gene>
<dbReference type="Gene3D" id="3.30.1370.60">
    <property type="entry name" value="Hypothetical oxidoreductase yiak, domain 2"/>
    <property type="match status" value="1"/>
</dbReference>
<proteinExistence type="inferred from homology"/>
<dbReference type="FunCoup" id="A0A2U3N3F1">
    <property type="interactions" value="80"/>
</dbReference>
<dbReference type="InterPro" id="IPR003767">
    <property type="entry name" value="Malate/L-lactate_DH-like"/>
</dbReference>
<dbReference type="InParanoid" id="A0A2U3N3F1"/>
<protein>
    <submittedName>
        <fullName evidence="3">(2R)-3-sulfolactate dehydrogenase (NADP(+))</fullName>
        <ecNumber evidence="3">1.1.1.338</ecNumber>
    </submittedName>
</protein>
<dbReference type="Gene3D" id="1.10.1530.10">
    <property type="match status" value="1"/>
</dbReference>
<dbReference type="InterPro" id="IPR036111">
    <property type="entry name" value="Mal/L-sulfo/L-lacto_DH-like_sf"/>
</dbReference>
<comment type="similarity">
    <text evidence="1">Belongs to the LDH2/MDH2 oxidoreductase family.</text>
</comment>
<dbReference type="Proteomes" id="UP000245974">
    <property type="component" value="Unassembled WGS sequence"/>
</dbReference>
<dbReference type="EMBL" id="OOGT01000223">
    <property type="protein sequence ID" value="SPL72144.1"/>
    <property type="molecule type" value="Genomic_DNA"/>
</dbReference>
<dbReference type="EC" id="1.1.1.338" evidence="3"/>
<organism evidence="3 4">
    <name type="scientific">Acinetobacter stercoris</name>
    <dbReference type="NCBI Taxonomy" id="2126983"/>
    <lineage>
        <taxon>Bacteria</taxon>
        <taxon>Pseudomonadati</taxon>
        <taxon>Pseudomonadota</taxon>
        <taxon>Gammaproteobacteria</taxon>
        <taxon>Moraxellales</taxon>
        <taxon>Moraxellaceae</taxon>
        <taxon>Acinetobacter</taxon>
    </lineage>
</organism>
<sequence>MIELSIRQARELTRKVLTKADYSPAHIEAITDVVLKGQMDECASHGLYRLLNCIHTLKSGKASADALPVFQHQTPVILKVDAQKAMAPLALKQGIPLLIDKAKTYGIAMMALNNCVHFSALWYEMELITQQGLVGFACTSNHAWVTPTGGSKPLFGTNPIAFGWPRLNQNPYIFDFATTAVARGEIELYLRNNRQVPKGWGVDENGKSTTDPLKILKNGAMLTFGEHKGSALATMVELLAGPLIGDLLSTESIEYDDQTGSSPFGGELIIAFSPETILGKNYQEHLDRAEKLFHGYMEQGARLPSQRRYEARKKATKTQTIKIQKNLYDDLMKYLQSE</sequence>
<name>A0A2U3N3F1_9GAMM</name>
<evidence type="ECO:0000256" key="2">
    <source>
        <dbReference type="ARBA" id="ARBA00023002"/>
    </source>
</evidence>
<keyword evidence="4" id="KW-1185">Reference proteome</keyword>